<dbReference type="PANTHER" id="PTHR46599">
    <property type="entry name" value="PIGGYBAC TRANSPOSABLE ELEMENT-DERIVED PROTEIN 4"/>
    <property type="match status" value="1"/>
</dbReference>
<gene>
    <name evidence="1" type="ORF">Pfra01_000563700</name>
</gene>
<sequence length="161" mass="18270">MDSKPVNIHATECSTQLTSVLRTEKDGSRSTISCPQLVVDYGLGMGGVDVHDQLRLQRYSIQKCISLRGYHKHLFLCIVDMAVVNGYIIHCITLKKKGEKPPTHAAYLRRLYTQLLALRTINFEAYLNAEDLASVPTPRQQHTLVNTAEFYSSAKQHKRRQ</sequence>
<proteinExistence type="predicted"/>
<dbReference type="PANTHER" id="PTHR46599:SF3">
    <property type="entry name" value="PIGGYBAC TRANSPOSABLE ELEMENT-DERIVED PROTEIN 4"/>
    <property type="match status" value="1"/>
</dbReference>
<dbReference type="AlphaFoldDB" id="A0A9W6U7K1"/>
<dbReference type="OrthoDB" id="128286at2759"/>
<reference evidence="1" key="1">
    <citation type="submission" date="2023-04" db="EMBL/GenBank/DDBJ databases">
        <title>Phytophthora fragariaefolia NBRC 109709.</title>
        <authorList>
            <person name="Ichikawa N."/>
            <person name="Sato H."/>
            <person name="Tonouchi N."/>
        </authorList>
    </citation>
    <scope>NUCLEOTIDE SEQUENCE</scope>
    <source>
        <strain evidence="1">NBRC 109709</strain>
    </source>
</reference>
<evidence type="ECO:0000313" key="2">
    <source>
        <dbReference type="Proteomes" id="UP001165121"/>
    </source>
</evidence>
<keyword evidence="2" id="KW-1185">Reference proteome</keyword>
<dbReference type="EMBL" id="BSXT01000452">
    <property type="protein sequence ID" value="GMF27869.1"/>
    <property type="molecule type" value="Genomic_DNA"/>
</dbReference>
<dbReference type="Proteomes" id="UP001165121">
    <property type="component" value="Unassembled WGS sequence"/>
</dbReference>
<accession>A0A9W6U7K1</accession>
<name>A0A9W6U7K1_9STRA</name>
<organism evidence="1 2">
    <name type="scientific">Phytophthora fragariaefolia</name>
    <dbReference type="NCBI Taxonomy" id="1490495"/>
    <lineage>
        <taxon>Eukaryota</taxon>
        <taxon>Sar</taxon>
        <taxon>Stramenopiles</taxon>
        <taxon>Oomycota</taxon>
        <taxon>Peronosporomycetes</taxon>
        <taxon>Peronosporales</taxon>
        <taxon>Peronosporaceae</taxon>
        <taxon>Phytophthora</taxon>
    </lineage>
</organism>
<comment type="caution">
    <text evidence="1">The sequence shown here is derived from an EMBL/GenBank/DDBJ whole genome shotgun (WGS) entry which is preliminary data.</text>
</comment>
<evidence type="ECO:0000313" key="1">
    <source>
        <dbReference type="EMBL" id="GMF27869.1"/>
    </source>
</evidence>
<protein>
    <submittedName>
        <fullName evidence="1">Unnamed protein product</fullName>
    </submittedName>
</protein>